<feature type="domain" description="Retrotransposon gag" evidence="2">
    <location>
        <begin position="2"/>
        <end position="52"/>
    </location>
</feature>
<dbReference type="OrthoDB" id="913731at2759"/>
<dbReference type="AlphaFoldDB" id="A0A2Z7BCI7"/>
<evidence type="ECO:0000313" key="4">
    <source>
        <dbReference type="Proteomes" id="UP000250235"/>
    </source>
</evidence>
<dbReference type="Pfam" id="PF03732">
    <property type="entry name" value="Retrotrans_gag"/>
    <property type="match status" value="1"/>
</dbReference>
<evidence type="ECO:0000256" key="1">
    <source>
        <dbReference type="SAM" id="MobiDB-lite"/>
    </source>
</evidence>
<evidence type="ECO:0000259" key="2">
    <source>
        <dbReference type="Pfam" id="PF03732"/>
    </source>
</evidence>
<dbReference type="EMBL" id="KV006907">
    <property type="protein sequence ID" value="KZV32214.1"/>
    <property type="molecule type" value="Genomic_DNA"/>
</dbReference>
<sequence>VQERLKSEFRNLWQGDMSVAEYVKKFNRGCHFSPIIADDPAEKLQHFLDGLSPAIRRDVLMSDPADYATALKRAFRSEQTLKDLHAEAQRKRPFQAHPRSTAADQRGKAEE</sequence>
<feature type="region of interest" description="Disordered" evidence="1">
    <location>
        <begin position="82"/>
        <end position="111"/>
    </location>
</feature>
<reference evidence="3 4" key="1">
    <citation type="journal article" date="2015" name="Proc. Natl. Acad. Sci. U.S.A.">
        <title>The resurrection genome of Boea hygrometrica: A blueprint for survival of dehydration.</title>
        <authorList>
            <person name="Xiao L."/>
            <person name="Yang G."/>
            <person name="Zhang L."/>
            <person name="Yang X."/>
            <person name="Zhao S."/>
            <person name="Ji Z."/>
            <person name="Zhou Q."/>
            <person name="Hu M."/>
            <person name="Wang Y."/>
            <person name="Chen M."/>
            <person name="Xu Y."/>
            <person name="Jin H."/>
            <person name="Xiao X."/>
            <person name="Hu G."/>
            <person name="Bao F."/>
            <person name="Hu Y."/>
            <person name="Wan P."/>
            <person name="Li L."/>
            <person name="Deng X."/>
            <person name="Kuang T."/>
            <person name="Xiang C."/>
            <person name="Zhu J.K."/>
            <person name="Oliver M.J."/>
            <person name="He Y."/>
        </authorList>
    </citation>
    <scope>NUCLEOTIDE SEQUENCE [LARGE SCALE GENOMIC DNA]</scope>
    <source>
        <strain evidence="4">cv. XS01</strain>
    </source>
</reference>
<organism evidence="3 4">
    <name type="scientific">Dorcoceras hygrometricum</name>
    <dbReference type="NCBI Taxonomy" id="472368"/>
    <lineage>
        <taxon>Eukaryota</taxon>
        <taxon>Viridiplantae</taxon>
        <taxon>Streptophyta</taxon>
        <taxon>Embryophyta</taxon>
        <taxon>Tracheophyta</taxon>
        <taxon>Spermatophyta</taxon>
        <taxon>Magnoliopsida</taxon>
        <taxon>eudicotyledons</taxon>
        <taxon>Gunneridae</taxon>
        <taxon>Pentapetalae</taxon>
        <taxon>asterids</taxon>
        <taxon>lamiids</taxon>
        <taxon>Lamiales</taxon>
        <taxon>Gesneriaceae</taxon>
        <taxon>Didymocarpoideae</taxon>
        <taxon>Trichosporeae</taxon>
        <taxon>Loxocarpinae</taxon>
        <taxon>Dorcoceras</taxon>
    </lineage>
</organism>
<feature type="non-terminal residue" evidence="3">
    <location>
        <position position="1"/>
    </location>
</feature>
<dbReference type="Proteomes" id="UP000250235">
    <property type="component" value="Unassembled WGS sequence"/>
</dbReference>
<keyword evidence="4" id="KW-1185">Reference proteome</keyword>
<dbReference type="InterPro" id="IPR005162">
    <property type="entry name" value="Retrotrans_gag_dom"/>
</dbReference>
<protein>
    <recommendedName>
        <fullName evidence="2">Retrotransposon gag domain-containing protein</fullName>
    </recommendedName>
</protein>
<evidence type="ECO:0000313" key="3">
    <source>
        <dbReference type="EMBL" id="KZV32214.1"/>
    </source>
</evidence>
<accession>A0A2Z7BCI7</accession>
<gene>
    <name evidence="3" type="ORF">F511_22480</name>
</gene>
<name>A0A2Z7BCI7_9LAMI</name>
<proteinExistence type="predicted"/>